<sequence>MPLISDRDPTKPFGKLKLSEEETKFSKRGPCDRVFVYWDVSKHCPLPPACRIRYLLAYINQSLGKLDEKLFVEHVTFVGDSDSVTDIQIKEIHNNFQMTWKEACDRDPVCDSCKKPDSEYEGKKAESADAVMVRELMGHAYDYPAPGYVMVISADSNFSRAMRFMGKRGFKVLLAHHLKSRPNFHTYADFSWLFPGIIDGEGPKYDRNGRLPDDFSPISLGFQIPIPRAEREFGLINPDPSERNSEIPGFWDVENTPLPQGYLIEELIPKINLALSKFNNGHNRLKLSRLNVVGSDAVHVLSESRRQTLVSSGPQFGCQVHVETPDRRKRICSSCQTPYNSPSQQTYQDDFSRVIDVADFLLTEKLMEYLVNFRTPGFVLLISGDKDFGPTLAFLRKRGFKIILAQPSIKKATTTELHSEAHLGWKFEDLLEGKEPVWFTEVFPKYDW</sequence>
<dbReference type="GO" id="GO:0004540">
    <property type="term" value="F:RNA nuclease activity"/>
    <property type="evidence" value="ECO:0007669"/>
    <property type="project" value="InterPro"/>
</dbReference>
<proteinExistence type="predicted"/>
<accession>A0A6D2HGR0</accession>
<protein>
    <recommendedName>
        <fullName evidence="1">NYN domain-containing protein</fullName>
    </recommendedName>
</protein>
<gene>
    <name evidence="2" type="ORF">MERR_LOCUS2703</name>
</gene>
<reference evidence="2" key="1">
    <citation type="submission" date="2020-01" db="EMBL/GenBank/DDBJ databases">
        <authorList>
            <person name="Mishra B."/>
        </authorList>
    </citation>
    <scope>NUCLEOTIDE SEQUENCE [LARGE SCALE GENOMIC DNA]</scope>
</reference>
<dbReference type="AlphaFoldDB" id="A0A6D2HGR0"/>
<dbReference type="InterPro" id="IPR024768">
    <property type="entry name" value="Marf1"/>
</dbReference>
<evidence type="ECO:0000259" key="1">
    <source>
        <dbReference type="Pfam" id="PF01936"/>
    </source>
</evidence>
<evidence type="ECO:0000313" key="3">
    <source>
        <dbReference type="Proteomes" id="UP000467841"/>
    </source>
</evidence>
<dbReference type="EMBL" id="CACVBM020000177">
    <property type="protein sequence ID" value="CAA7015468.1"/>
    <property type="molecule type" value="Genomic_DNA"/>
</dbReference>
<comment type="caution">
    <text evidence="2">The sequence shown here is derived from an EMBL/GenBank/DDBJ whole genome shotgun (WGS) entry which is preliminary data.</text>
</comment>
<name>A0A6D2HGR0_9BRAS</name>
<dbReference type="GO" id="GO:0010468">
    <property type="term" value="P:regulation of gene expression"/>
    <property type="evidence" value="ECO:0007669"/>
    <property type="project" value="InterPro"/>
</dbReference>
<dbReference type="OrthoDB" id="1022566at2759"/>
<feature type="domain" description="NYN" evidence="1">
    <location>
        <begin position="33"/>
        <end position="175"/>
    </location>
</feature>
<dbReference type="Proteomes" id="UP000467841">
    <property type="component" value="Unassembled WGS sequence"/>
</dbReference>
<dbReference type="Pfam" id="PF01936">
    <property type="entry name" value="NYN"/>
    <property type="match status" value="2"/>
</dbReference>
<keyword evidence="3" id="KW-1185">Reference proteome</keyword>
<dbReference type="GO" id="GO:0005777">
    <property type="term" value="C:peroxisome"/>
    <property type="evidence" value="ECO:0007669"/>
    <property type="project" value="InterPro"/>
</dbReference>
<feature type="domain" description="NYN" evidence="1">
    <location>
        <begin position="250"/>
        <end position="419"/>
    </location>
</feature>
<evidence type="ECO:0000313" key="2">
    <source>
        <dbReference type="EMBL" id="CAA7015468.1"/>
    </source>
</evidence>
<dbReference type="PANTHER" id="PTHR14379">
    <property type="entry name" value="LIMKAIN B LKAP"/>
    <property type="match status" value="1"/>
</dbReference>
<dbReference type="InterPro" id="IPR021139">
    <property type="entry name" value="NYN"/>
</dbReference>
<dbReference type="PANTHER" id="PTHR14379:SF3">
    <property type="entry name" value="MEIOSIS REGULATOR AND MRNA STABILITY FACTOR 1"/>
    <property type="match status" value="1"/>
</dbReference>
<organism evidence="2 3">
    <name type="scientific">Microthlaspi erraticum</name>
    <dbReference type="NCBI Taxonomy" id="1685480"/>
    <lineage>
        <taxon>Eukaryota</taxon>
        <taxon>Viridiplantae</taxon>
        <taxon>Streptophyta</taxon>
        <taxon>Embryophyta</taxon>
        <taxon>Tracheophyta</taxon>
        <taxon>Spermatophyta</taxon>
        <taxon>Magnoliopsida</taxon>
        <taxon>eudicotyledons</taxon>
        <taxon>Gunneridae</taxon>
        <taxon>Pentapetalae</taxon>
        <taxon>rosids</taxon>
        <taxon>malvids</taxon>
        <taxon>Brassicales</taxon>
        <taxon>Brassicaceae</taxon>
        <taxon>Coluteocarpeae</taxon>
        <taxon>Microthlaspi</taxon>
    </lineage>
</organism>